<name>A0ABR4A424_9LECA</name>
<evidence type="ECO:0000313" key="2">
    <source>
        <dbReference type="Proteomes" id="UP001590950"/>
    </source>
</evidence>
<dbReference type="Gene3D" id="3.30.230.90">
    <property type="match status" value="1"/>
</dbReference>
<dbReference type="PANTHER" id="PTHR31051:SF1">
    <property type="entry name" value="PROTEASOME ASSEMBLY CHAPERONE 3"/>
    <property type="match status" value="1"/>
</dbReference>
<dbReference type="Pfam" id="PF10178">
    <property type="entry name" value="PAC3"/>
    <property type="match status" value="1"/>
</dbReference>
<organism evidence="1 2">
    <name type="scientific">Stereocaulon virgatum</name>
    <dbReference type="NCBI Taxonomy" id="373712"/>
    <lineage>
        <taxon>Eukaryota</taxon>
        <taxon>Fungi</taxon>
        <taxon>Dikarya</taxon>
        <taxon>Ascomycota</taxon>
        <taxon>Pezizomycotina</taxon>
        <taxon>Lecanoromycetes</taxon>
        <taxon>OSLEUM clade</taxon>
        <taxon>Lecanoromycetidae</taxon>
        <taxon>Lecanorales</taxon>
        <taxon>Lecanorineae</taxon>
        <taxon>Stereocaulaceae</taxon>
        <taxon>Stereocaulon</taxon>
    </lineage>
</organism>
<evidence type="ECO:0008006" key="3">
    <source>
        <dbReference type="Google" id="ProtNLM"/>
    </source>
</evidence>
<dbReference type="Proteomes" id="UP001590950">
    <property type="component" value="Unassembled WGS sequence"/>
</dbReference>
<evidence type="ECO:0000313" key="1">
    <source>
        <dbReference type="EMBL" id="KAL2039122.1"/>
    </source>
</evidence>
<sequence length="157" mass="17178">MPLSIAPGSPHIPVMQPSFPAKTKQAASMINGILTDVTSTTFSDKIMITITQDGRLAHWIHVPLDSPTPRFADQYLPSGGNEDALLPIAHLTPKTLLGGSTSERETVGQLYATQIASVIVTRNPEEKRTVIIGFGLKQYESNREVFYDTVELVEQCL</sequence>
<proteinExistence type="predicted"/>
<dbReference type="PANTHER" id="PTHR31051">
    <property type="entry name" value="PROTEASOME ASSEMBLY CHAPERONE 3"/>
    <property type="match status" value="1"/>
</dbReference>
<dbReference type="EMBL" id="JBEFKJ010000027">
    <property type="protein sequence ID" value="KAL2039122.1"/>
    <property type="molecule type" value="Genomic_DNA"/>
</dbReference>
<dbReference type="InterPro" id="IPR018788">
    <property type="entry name" value="Proteasome_assmbl_chp_3"/>
</dbReference>
<accession>A0ABR4A424</accession>
<comment type="caution">
    <text evidence="1">The sequence shown here is derived from an EMBL/GenBank/DDBJ whole genome shotgun (WGS) entry which is preliminary data.</text>
</comment>
<dbReference type="InterPro" id="IPR053720">
    <property type="entry name" value="Psm_Assembly_Chaperone"/>
</dbReference>
<reference evidence="1 2" key="1">
    <citation type="submission" date="2024-09" db="EMBL/GenBank/DDBJ databases">
        <title>Rethinking Asexuality: The Enigmatic Case of Functional Sexual Genes in Lepraria (Stereocaulaceae).</title>
        <authorList>
            <person name="Doellman M."/>
            <person name="Sun Y."/>
            <person name="Barcenas-Pena A."/>
            <person name="Lumbsch H.T."/>
            <person name="Grewe F."/>
        </authorList>
    </citation>
    <scope>NUCLEOTIDE SEQUENCE [LARGE SCALE GENOMIC DNA]</scope>
    <source>
        <strain evidence="1 2">Mercado 3170</strain>
    </source>
</reference>
<protein>
    <recommendedName>
        <fullName evidence="3">Proteasome assembly chaperone 3</fullName>
    </recommendedName>
</protein>
<keyword evidence="2" id="KW-1185">Reference proteome</keyword>
<gene>
    <name evidence="1" type="ORF">N7G274_008171</name>
</gene>